<dbReference type="AlphaFoldDB" id="A0AAV5EWA1"/>
<evidence type="ECO:0000256" key="1">
    <source>
        <dbReference type="ARBA" id="ARBA00022741"/>
    </source>
</evidence>
<evidence type="ECO:0000259" key="5">
    <source>
        <dbReference type="PROSITE" id="PS51192"/>
    </source>
</evidence>
<name>A0AAV5EWA1_ELECO</name>
<keyword evidence="7" id="KW-1185">Reference proteome</keyword>
<dbReference type="CDD" id="cd18008">
    <property type="entry name" value="DEXDc_SHPRH-like"/>
    <property type="match status" value="1"/>
</dbReference>
<dbReference type="PANTHER" id="PTHR45626:SF3">
    <property type="entry name" value="OS04G0629300 PROTEIN"/>
    <property type="match status" value="1"/>
</dbReference>
<dbReference type="InterPro" id="IPR000330">
    <property type="entry name" value="SNF2_N"/>
</dbReference>
<dbReference type="Gene3D" id="3.40.50.300">
    <property type="entry name" value="P-loop containing nucleotide triphosphate hydrolases"/>
    <property type="match status" value="1"/>
</dbReference>
<dbReference type="GO" id="GO:0005524">
    <property type="term" value="F:ATP binding"/>
    <property type="evidence" value="ECO:0007669"/>
    <property type="project" value="UniProtKB-KW"/>
</dbReference>
<sequence length="763" mass="83832">MIPGSVDIIDLSSDSEVDIIDLCSDNEETSDFLSGRADDLDFQDPDNYSHQSGISLSTSDQNSLEESISLDGDDLFSSTQTSPCYEPVENKPTTTMRCEVPNSFPPVSHGSSVGMPHESACAVPNDQCNDDMGKLYVCNDDKKTLPLLLTNGAAVKSEHFSAPNGASSDSAHAIPNGQRMDNVGALYACKDNTRILPSSLTSGTTAKSEHSYAPYGALQFPQYFPRVIPGSFSPQSFASSYSIKGDNKIKEEPTVKSNGFQSCSVNGNGTSSSTVSTGGILADDQGLGKTISTIALIPKERVQQSRFMAADLYDTKSVLNVDDDDDVMIIMDKEKMKIEPKLDDSTLDVASSLKLPASGTLVVCPASVLKQWASELSVKVTESSKLSVLVYHGASRTKNPNELAKYDVVVTTYTTVSNEVPRENPDDEEKISGMYGISPEFCVGSKRKQPPIETKPGGPLSRVRWFRVVLDEAQTIKNYRTQVARACSALSTERRWCLSGTPIQNKRDDLYSYFCFLKYEPYCKFETLIDGEPIIKLPPKMIELSKIDFTQEERAFYLALEEGSRQKFKAYDAAGTIKDNYANILVLLLRLRQACDHPILLKGKESDLIDNTSIEMAKQLPKDEVTNLLEKLESGRVICSICNIKSAIDIINSILSTHAITEGDTVKSIPSEITPVKAIVFSQWTGMLDLLELSLSSNNIQYRRLDGKMSLNVKVMIMSLKAGNLGLNMEKKRKMVQSAFGEDKSSGNASRLTVEDLRYLFMV</sequence>
<dbReference type="SMART" id="SM00487">
    <property type="entry name" value="DEXDc"/>
    <property type="match status" value="1"/>
</dbReference>
<dbReference type="EMBL" id="BQKI01000079">
    <property type="protein sequence ID" value="GJN26356.1"/>
    <property type="molecule type" value="Genomic_DNA"/>
</dbReference>
<accession>A0AAV5EWA1</accession>
<dbReference type="GO" id="GO:0005634">
    <property type="term" value="C:nucleus"/>
    <property type="evidence" value="ECO:0007669"/>
    <property type="project" value="TreeGrafter"/>
</dbReference>
<evidence type="ECO:0000256" key="3">
    <source>
        <dbReference type="ARBA" id="ARBA00022840"/>
    </source>
</evidence>
<comment type="caution">
    <text evidence="6">The sequence shown here is derived from an EMBL/GenBank/DDBJ whole genome shotgun (WGS) entry which is preliminary data.</text>
</comment>
<keyword evidence="2" id="KW-0378">Hydrolase</keyword>
<feature type="domain" description="Helicase ATP-binding" evidence="5">
    <location>
        <begin position="270"/>
        <end position="520"/>
    </location>
</feature>
<evidence type="ECO:0000256" key="4">
    <source>
        <dbReference type="SAM" id="MobiDB-lite"/>
    </source>
</evidence>
<dbReference type="InterPro" id="IPR050628">
    <property type="entry name" value="SNF2_RAD54_helicase_TF"/>
</dbReference>
<protein>
    <recommendedName>
        <fullName evidence="5">Helicase ATP-binding domain-containing protein</fullName>
    </recommendedName>
</protein>
<feature type="compositionally biased region" description="Polar residues" evidence="4">
    <location>
        <begin position="46"/>
        <end position="62"/>
    </location>
</feature>
<evidence type="ECO:0000313" key="7">
    <source>
        <dbReference type="Proteomes" id="UP001054889"/>
    </source>
</evidence>
<dbReference type="GO" id="GO:0016787">
    <property type="term" value="F:hydrolase activity"/>
    <property type="evidence" value="ECO:0007669"/>
    <property type="project" value="UniProtKB-KW"/>
</dbReference>
<evidence type="ECO:0000313" key="6">
    <source>
        <dbReference type="EMBL" id="GJN26356.1"/>
    </source>
</evidence>
<feature type="region of interest" description="Disordered" evidence="4">
    <location>
        <begin position="35"/>
        <end position="62"/>
    </location>
</feature>
<dbReference type="SUPFAM" id="SSF52540">
    <property type="entry name" value="P-loop containing nucleoside triphosphate hydrolases"/>
    <property type="match status" value="2"/>
</dbReference>
<dbReference type="Gene3D" id="3.40.50.10810">
    <property type="entry name" value="Tandem AAA-ATPase domain"/>
    <property type="match status" value="2"/>
</dbReference>
<dbReference type="InterPro" id="IPR014001">
    <property type="entry name" value="Helicase_ATP-bd"/>
</dbReference>
<reference evidence="6" key="1">
    <citation type="journal article" date="2018" name="DNA Res.">
        <title>Multiple hybrid de novo genome assembly of finger millet, an orphan allotetraploid crop.</title>
        <authorList>
            <person name="Hatakeyama M."/>
            <person name="Aluri S."/>
            <person name="Balachadran M.T."/>
            <person name="Sivarajan S.R."/>
            <person name="Patrignani A."/>
            <person name="Gruter S."/>
            <person name="Poveda L."/>
            <person name="Shimizu-Inatsugi R."/>
            <person name="Baeten J."/>
            <person name="Francoijs K.J."/>
            <person name="Nataraja K.N."/>
            <person name="Reddy Y.A.N."/>
            <person name="Phadnis S."/>
            <person name="Ravikumar R.L."/>
            <person name="Schlapbach R."/>
            <person name="Sreeman S.M."/>
            <person name="Shimizu K.K."/>
        </authorList>
    </citation>
    <scope>NUCLEOTIDE SEQUENCE</scope>
</reference>
<reference evidence="6" key="2">
    <citation type="submission" date="2021-12" db="EMBL/GenBank/DDBJ databases">
        <title>Resequencing data analysis of finger millet.</title>
        <authorList>
            <person name="Hatakeyama M."/>
            <person name="Aluri S."/>
            <person name="Balachadran M.T."/>
            <person name="Sivarajan S.R."/>
            <person name="Poveda L."/>
            <person name="Shimizu-Inatsugi R."/>
            <person name="Schlapbach R."/>
            <person name="Sreeman S.M."/>
            <person name="Shimizu K.K."/>
        </authorList>
    </citation>
    <scope>NUCLEOTIDE SEQUENCE</scope>
</reference>
<dbReference type="PROSITE" id="PS51192">
    <property type="entry name" value="HELICASE_ATP_BIND_1"/>
    <property type="match status" value="1"/>
</dbReference>
<proteinExistence type="predicted"/>
<keyword evidence="1" id="KW-0547">Nucleotide-binding</keyword>
<dbReference type="PANTHER" id="PTHR45626">
    <property type="entry name" value="TRANSCRIPTION TERMINATION FACTOR 2-RELATED"/>
    <property type="match status" value="1"/>
</dbReference>
<organism evidence="6 7">
    <name type="scientific">Eleusine coracana subsp. coracana</name>
    <dbReference type="NCBI Taxonomy" id="191504"/>
    <lineage>
        <taxon>Eukaryota</taxon>
        <taxon>Viridiplantae</taxon>
        <taxon>Streptophyta</taxon>
        <taxon>Embryophyta</taxon>
        <taxon>Tracheophyta</taxon>
        <taxon>Spermatophyta</taxon>
        <taxon>Magnoliopsida</taxon>
        <taxon>Liliopsida</taxon>
        <taxon>Poales</taxon>
        <taxon>Poaceae</taxon>
        <taxon>PACMAD clade</taxon>
        <taxon>Chloridoideae</taxon>
        <taxon>Cynodonteae</taxon>
        <taxon>Eleusininae</taxon>
        <taxon>Eleusine</taxon>
    </lineage>
</organism>
<dbReference type="InterPro" id="IPR038718">
    <property type="entry name" value="SNF2-like_sf"/>
</dbReference>
<gene>
    <name evidence="6" type="primary">gb14282</name>
    <name evidence="6" type="ORF">PR202_gb14282</name>
</gene>
<dbReference type="GO" id="GO:0006281">
    <property type="term" value="P:DNA repair"/>
    <property type="evidence" value="ECO:0007669"/>
    <property type="project" value="TreeGrafter"/>
</dbReference>
<dbReference type="Proteomes" id="UP001054889">
    <property type="component" value="Unassembled WGS sequence"/>
</dbReference>
<keyword evidence="3" id="KW-0067">ATP-binding</keyword>
<evidence type="ECO:0000256" key="2">
    <source>
        <dbReference type="ARBA" id="ARBA00022801"/>
    </source>
</evidence>
<dbReference type="GO" id="GO:0008094">
    <property type="term" value="F:ATP-dependent activity, acting on DNA"/>
    <property type="evidence" value="ECO:0007669"/>
    <property type="project" value="TreeGrafter"/>
</dbReference>
<dbReference type="Pfam" id="PF00176">
    <property type="entry name" value="SNF2-rel_dom"/>
    <property type="match status" value="1"/>
</dbReference>
<dbReference type="InterPro" id="IPR027417">
    <property type="entry name" value="P-loop_NTPase"/>
</dbReference>